<dbReference type="Gene3D" id="1.20.1050.10">
    <property type="match status" value="1"/>
</dbReference>
<dbReference type="PROSITE" id="PS50404">
    <property type="entry name" value="GST_NTER"/>
    <property type="match status" value="1"/>
</dbReference>
<evidence type="ECO:0000313" key="2">
    <source>
        <dbReference type="EMBL" id="NIA71890.1"/>
    </source>
</evidence>
<dbReference type="RefSeq" id="WP_167230256.1">
    <property type="nucleotide sequence ID" value="NZ_JAAQPH010000028.1"/>
</dbReference>
<keyword evidence="3" id="KW-1185">Reference proteome</keyword>
<accession>A0A967F2V1</accession>
<organism evidence="2 3">
    <name type="scientific">Pelagibius litoralis</name>
    <dbReference type="NCBI Taxonomy" id="374515"/>
    <lineage>
        <taxon>Bacteria</taxon>
        <taxon>Pseudomonadati</taxon>
        <taxon>Pseudomonadota</taxon>
        <taxon>Alphaproteobacteria</taxon>
        <taxon>Rhodospirillales</taxon>
        <taxon>Rhodovibrionaceae</taxon>
        <taxon>Pelagibius</taxon>
    </lineage>
</organism>
<gene>
    <name evidence="2" type="ORF">HBA54_25150</name>
</gene>
<dbReference type="SFLD" id="SFLDG00358">
    <property type="entry name" value="Main_(cytGST)"/>
    <property type="match status" value="1"/>
</dbReference>
<evidence type="ECO:0000313" key="3">
    <source>
        <dbReference type="Proteomes" id="UP000761264"/>
    </source>
</evidence>
<reference evidence="2" key="1">
    <citation type="submission" date="2020-03" db="EMBL/GenBank/DDBJ databases">
        <title>Genome of Pelagibius litoralis DSM 21314T.</title>
        <authorList>
            <person name="Wang G."/>
        </authorList>
    </citation>
    <scope>NUCLEOTIDE SEQUENCE</scope>
    <source>
        <strain evidence="2">DSM 21314</strain>
    </source>
</reference>
<dbReference type="InterPro" id="IPR040079">
    <property type="entry name" value="Glutathione_S-Trfase"/>
</dbReference>
<dbReference type="SUPFAM" id="SSF47616">
    <property type="entry name" value="GST C-terminal domain-like"/>
    <property type="match status" value="1"/>
</dbReference>
<dbReference type="SUPFAM" id="SSF52833">
    <property type="entry name" value="Thioredoxin-like"/>
    <property type="match status" value="1"/>
</dbReference>
<dbReference type="InterPro" id="IPR036249">
    <property type="entry name" value="Thioredoxin-like_sf"/>
</dbReference>
<dbReference type="InterPro" id="IPR004045">
    <property type="entry name" value="Glutathione_S-Trfase_N"/>
</dbReference>
<sequence>MYKLYWAPDTGAFAPEVVLALAGAPVEKVLVDHHAKEQKGEAYRKLNPMGQIPLLILPDGQVMTESAAMVLYLVDCFPEAGLAPPPGSPERAAFDRWLVFMAVNIYTADLRLYYAERYSTDPVEIPGIKAAATRDLDRQFAIVSAALGSGPFLQGARYSAADLYLLMVSDWYPPAQELPAIARLRQALLEDSTIHSVWAIYRKD</sequence>
<feature type="domain" description="GST N-terminal" evidence="1">
    <location>
        <begin position="1"/>
        <end position="81"/>
    </location>
</feature>
<protein>
    <submittedName>
        <fullName evidence="2">Glutathione S-transferase family protein</fullName>
    </submittedName>
</protein>
<dbReference type="CDD" id="cd03057">
    <property type="entry name" value="GST_N_Beta"/>
    <property type="match status" value="1"/>
</dbReference>
<comment type="caution">
    <text evidence="2">The sequence shown here is derived from an EMBL/GenBank/DDBJ whole genome shotgun (WGS) entry which is preliminary data.</text>
</comment>
<dbReference type="PANTHER" id="PTHR44051">
    <property type="entry name" value="GLUTATHIONE S-TRANSFERASE-RELATED"/>
    <property type="match status" value="1"/>
</dbReference>
<dbReference type="AlphaFoldDB" id="A0A967F2V1"/>
<dbReference type="EMBL" id="JAAQPH010000028">
    <property type="protein sequence ID" value="NIA71890.1"/>
    <property type="molecule type" value="Genomic_DNA"/>
</dbReference>
<dbReference type="PANTHER" id="PTHR44051:SF8">
    <property type="entry name" value="GLUTATHIONE S-TRANSFERASE GSTA"/>
    <property type="match status" value="1"/>
</dbReference>
<proteinExistence type="predicted"/>
<dbReference type="SFLD" id="SFLDS00019">
    <property type="entry name" value="Glutathione_Transferase_(cytos"/>
    <property type="match status" value="1"/>
</dbReference>
<dbReference type="Proteomes" id="UP000761264">
    <property type="component" value="Unassembled WGS sequence"/>
</dbReference>
<dbReference type="Pfam" id="PF13409">
    <property type="entry name" value="GST_N_2"/>
    <property type="match status" value="1"/>
</dbReference>
<dbReference type="InterPro" id="IPR036282">
    <property type="entry name" value="Glutathione-S-Trfase_C_sf"/>
</dbReference>
<dbReference type="Gene3D" id="3.40.30.10">
    <property type="entry name" value="Glutaredoxin"/>
    <property type="match status" value="1"/>
</dbReference>
<evidence type="ECO:0000259" key="1">
    <source>
        <dbReference type="PROSITE" id="PS50404"/>
    </source>
</evidence>
<name>A0A967F2V1_9PROT</name>